<name>A0A131YFD5_RHIAP</name>
<evidence type="ECO:0000313" key="1">
    <source>
        <dbReference type="EMBL" id="JAP77637.1"/>
    </source>
</evidence>
<accession>A0A131YFD5</accession>
<dbReference type="EMBL" id="GEDV01010920">
    <property type="protein sequence ID" value="JAP77637.1"/>
    <property type="molecule type" value="Transcribed_RNA"/>
</dbReference>
<organism evidence="1">
    <name type="scientific">Rhipicephalus appendiculatus</name>
    <name type="common">Brown ear tick</name>
    <dbReference type="NCBI Taxonomy" id="34631"/>
    <lineage>
        <taxon>Eukaryota</taxon>
        <taxon>Metazoa</taxon>
        <taxon>Ecdysozoa</taxon>
        <taxon>Arthropoda</taxon>
        <taxon>Chelicerata</taxon>
        <taxon>Arachnida</taxon>
        <taxon>Acari</taxon>
        <taxon>Parasitiformes</taxon>
        <taxon>Ixodida</taxon>
        <taxon>Ixodoidea</taxon>
        <taxon>Ixodidae</taxon>
        <taxon>Rhipicephalinae</taxon>
        <taxon>Rhipicephalus</taxon>
        <taxon>Rhipicephalus</taxon>
    </lineage>
</organism>
<proteinExistence type="predicted"/>
<reference evidence="1" key="1">
    <citation type="journal article" date="2016" name="Ticks Tick Borne Dis.">
        <title>De novo assembly and annotation of the salivary gland transcriptome of Rhipicephalus appendiculatus male and female ticks during blood feeding.</title>
        <authorList>
            <person name="de Castro M.H."/>
            <person name="de Klerk D."/>
            <person name="Pienaar R."/>
            <person name="Latif A.A."/>
            <person name="Rees D.J."/>
            <person name="Mans B.J."/>
        </authorList>
    </citation>
    <scope>NUCLEOTIDE SEQUENCE</scope>
    <source>
        <tissue evidence="1">Salivary glands</tissue>
    </source>
</reference>
<sequence>MANLSHLYATFRLVIFDVPGYVNSHSMGIQGSDQKNKTSRKLAFSSASSGLLTWAGSRGRLLPLSSGACRGRPPCLRDV</sequence>
<dbReference type="AlphaFoldDB" id="A0A131YFD5"/>
<protein>
    <submittedName>
        <fullName evidence="1">Uncharacterized protein</fullName>
    </submittedName>
</protein>